<feature type="compositionally biased region" description="Low complexity" evidence="1">
    <location>
        <begin position="141"/>
        <end position="155"/>
    </location>
</feature>
<accession>A0A3N4KVX2</accession>
<dbReference type="Proteomes" id="UP000277580">
    <property type="component" value="Unassembled WGS sequence"/>
</dbReference>
<sequence length="442" mass="47491">MDYTNTANPFANSSAPFNFGNTTTMFGASTAAGATAGDEDLNKSKRFNNWHTRQNITTPQDYPLFANQPVPFSSIPANPQVHTAATPYIQKIMTQQPGEARNLMDADEPLEGRRKAALKKNLANSPPTSPGGNWPKSMFGSRPPSRTRNRTSSTSDEAPLHSTDTNAPPLLSIYDTLTYDSAPSEKPAESTFTPTQVRVANFAEERFPELIRSLRRYYGVILEPYSGLPNAESKFHDPEIVPRDQLDPKTLKMTQPLAGADGGPGNWVRITFRDREAAERAVAGSDRGELIIGGRTIIITMWKDEAASDVPLPFTAAQMDIDMPPAPPLRRNSIPAPPSPRLVRKTPSGGMEESGSGSSNGGDGVVYSEFMPGAKLIVPKPVEFAKADGWLSGLVNSLVSAPRNVVGSGGSGNGGAPGGSNGWGVVSVYRYVMDDLVGMKRL</sequence>
<name>A0A3N4KVX2_9PEZI</name>
<dbReference type="OrthoDB" id="5393450at2759"/>
<evidence type="ECO:0000313" key="2">
    <source>
        <dbReference type="EMBL" id="RPB14703.1"/>
    </source>
</evidence>
<gene>
    <name evidence="2" type="ORF">P167DRAFT_502836</name>
</gene>
<keyword evidence="3" id="KW-1185">Reference proteome</keyword>
<feature type="region of interest" description="Disordered" evidence="1">
    <location>
        <begin position="325"/>
        <end position="364"/>
    </location>
</feature>
<reference evidence="2 3" key="1">
    <citation type="journal article" date="2018" name="Nat. Ecol. Evol.">
        <title>Pezizomycetes genomes reveal the molecular basis of ectomycorrhizal truffle lifestyle.</title>
        <authorList>
            <person name="Murat C."/>
            <person name="Payen T."/>
            <person name="Noel B."/>
            <person name="Kuo A."/>
            <person name="Morin E."/>
            <person name="Chen J."/>
            <person name="Kohler A."/>
            <person name="Krizsan K."/>
            <person name="Balestrini R."/>
            <person name="Da Silva C."/>
            <person name="Montanini B."/>
            <person name="Hainaut M."/>
            <person name="Levati E."/>
            <person name="Barry K.W."/>
            <person name="Belfiori B."/>
            <person name="Cichocki N."/>
            <person name="Clum A."/>
            <person name="Dockter R.B."/>
            <person name="Fauchery L."/>
            <person name="Guy J."/>
            <person name="Iotti M."/>
            <person name="Le Tacon F."/>
            <person name="Lindquist E.A."/>
            <person name="Lipzen A."/>
            <person name="Malagnac F."/>
            <person name="Mello A."/>
            <person name="Molinier V."/>
            <person name="Miyauchi S."/>
            <person name="Poulain J."/>
            <person name="Riccioni C."/>
            <person name="Rubini A."/>
            <person name="Sitrit Y."/>
            <person name="Splivallo R."/>
            <person name="Traeger S."/>
            <person name="Wang M."/>
            <person name="Zifcakova L."/>
            <person name="Wipf D."/>
            <person name="Zambonelli A."/>
            <person name="Paolocci F."/>
            <person name="Nowrousian M."/>
            <person name="Ottonello S."/>
            <person name="Baldrian P."/>
            <person name="Spatafora J.W."/>
            <person name="Henrissat B."/>
            <person name="Nagy L.G."/>
            <person name="Aury J.M."/>
            <person name="Wincker P."/>
            <person name="Grigoriev I.V."/>
            <person name="Bonfante P."/>
            <person name="Martin F.M."/>
        </authorList>
    </citation>
    <scope>NUCLEOTIDE SEQUENCE [LARGE SCALE GENOMIC DNA]</scope>
    <source>
        <strain evidence="2 3">CCBAS932</strain>
    </source>
</reference>
<dbReference type="AlphaFoldDB" id="A0A3N4KVX2"/>
<evidence type="ECO:0000256" key="1">
    <source>
        <dbReference type="SAM" id="MobiDB-lite"/>
    </source>
</evidence>
<dbReference type="InParanoid" id="A0A3N4KVX2"/>
<feature type="region of interest" description="Disordered" evidence="1">
    <location>
        <begin position="119"/>
        <end position="170"/>
    </location>
</feature>
<protein>
    <submittedName>
        <fullName evidence="2">Uncharacterized protein</fullName>
    </submittedName>
</protein>
<proteinExistence type="predicted"/>
<organism evidence="2 3">
    <name type="scientific">Morchella conica CCBAS932</name>
    <dbReference type="NCBI Taxonomy" id="1392247"/>
    <lineage>
        <taxon>Eukaryota</taxon>
        <taxon>Fungi</taxon>
        <taxon>Dikarya</taxon>
        <taxon>Ascomycota</taxon>
        <taxon>Pezizomycotina</taxon>
        <taxon>Pezizomycetes</taxon>
        <taxon>Pezizales</taxon>
        <taxon>Morchellaceae</taxon>
        <taxon>Morchella</taxon>
    </lineage>
</organism>
<dbReference type="EMBL" id="ML119116">
    <property type="protein sequence ID" value="RPB14703.1"/>
    <property type="molecule type" value="Genomic_DNA"/>
</dbReference>
<evidence type="ECO:0000313" key="3">
    <source>
        <dbReference type="Proteomes" id="UP000277580"/>
    </source>
</evidence>
<feature type="compositionally biased region" description="Low complexity" evidence="1">
    <location>
        <begin position="348"/>
        <end position="357"/>
    </location>
</feature>